<dbReference type="GO" id="GO:0006633">
    <property type="term" value="P:fatty acid biosynthetic process"/>
    <property type="evidence" value="ECO:0007669"/>
    <property type="project" value="UniProtKB-KW"/>
</dbReference>
<keyword evidence="5" id="KW-0460">Magnesium</keyword>
<organism evidence="9">
    <name type="scientific">freshwater metagenome</name>
    <dbReference type="NCBI Taxonomy" id="449393"/>
    <lineage>
        <taxon>unclassified sequences</taxon>
        <taxon>metagenomes</taxon>
        <taxon>ecological metagenomes</taxon>
    </lineage>
</organism>
<evidence type="ECO:0000256" key="2">
    <source>
        <dbReference type="ARBA" id="ARBA00022679"/>
    </source>
</evidence>
<dbReference type="Pfam" id="PF01648">
    <property type="entry name" value="ACPS"/>
    <property type="match status" value="1"/>
</dbReference>
<name>A0A6J6D2C6_9ZZZZ</name>
<protein>
    <submittedName>
        <fullName evidence="9">Unannotated protein</fullName>
    </submittedName>
</protein>
<keyword evidence="7" id="KW-0275">Fatty acid biosynthesis</keyword>
<gene>
    <name evidence="9" type="ORF">UFOPK1572_00634</name>
    <name evidence="10" type="ORF">UFOPK2169_00744</name>
</gene>
<dbReference type="GO" id="GO:0008897">
    <property type="term" value="F:holo-[acyl-carrier-protein] synthase activity"/>
    <property type="evidence" value="ECO:0007669"/>
    <property type="project" value="InterPro"/>
</dbReference>
<keyword evidence="6" id="KW-0443">Lipid metabolism</keyword>
<evidence type="ECO:0000256" key="6">
    <source>
        <dbReference type="ARBA" id="ARBA00023098"/>
    </source>
</evidence>
<dbReference type="NCBIfam" id="NF000832">
    <property type="entry name" value="PRK00070.3-2"/>
    <property type="match status" value="1"/>
</dbReference>
<dbReference type="GO" id="GO:0000287">
    <property type="term" value="F:magnesium ion binding"/>
    <property type="evidence" value="ECO:0007669"/>
    <property type="project" value="InterPro"/>
</dbReference>
<keyword evidence="4" id="KW-0276">Fatty acid metabolism</keyword>
<dbReference type="HAMAP" id="MF_00101">
    <property type="entry name" value="AcpS"/>
    <property type="match status" value="1"/>
</dbReference>
<evidence type="ECO:0000256" key="7">
    <source>
        <dbReference type="ARBA" id="ARBA00023160"/>
    </source>
</evidence>
<evidence type="ECO:0000259" key="8">
    <source>
        <dbReference type="Pfam" id="PF01648"/>
    </source>
</evidence>
<dbReference type="InterPro" id="IPR008278">
    <property type="entry name" value="4-PPantetheinyl_Trfase_dom"/>
</dbReference>
<dbReference type="InterPro" id="IPR004568">
    <property type="entry name" value="Ppantetheine-prot_Trfase_dom"/>
</dbReference>
<evidence type="ECO:0000256" key="3">
    <source>
        <dbReference type="ARBA" id="ARBA00022723"/>
    </source>
</evidence>
<evidence type="ECO:0000313" key="10">
    <source>
        <dbReference type="EMBL" id="CAB4650715.1"/>
    </source>
</evidence>
<evidence type="ECO:0000256" key="1">
    <source>
        <dbReference type="ARBA" id="ARBA00022516"/>
    </source>
</evidence>
<evidence type="ECO:0000313" key="9">
    <source>
        <dbReference type="EMBL" id="CAB4558141.1"/>
    </source>
</evidence>
<dbReference type="InterPro" id="IPR037143">
    <property type="entry name" value="4-PPantetheinyl_Trfase_dom_sf"/>
</dbReference>
<evidence type="ECO:0000256" key="4">
    <source>
        <dbReference type="ARBA" id="ARBA00022832"/>
    </source>
</evidence>
<dbReference type="NCBIfam" id="TIGR00516">
    <property type="entry name" value="acpS"/>
    <property type="match status" value="1"/>
</dbReference>
<feature type="domain" description="4'-phosphopantetheinyl transferase" evidence="8">
    <location>
        <begin position="3"/>
        <end position="104"/>
    </location>
</feature>
<dbReference type="NCBIfam" id="TIGR00556">
    <property type="entry name" value="pantethn_trn"/>
    <property type="match status" value="1"/>
</dbReference>
<dbReference type="SUPFAM" id="SSF56214">
    <property type="entry name" value="4'-phosphopantetheinyl transferase"/>
    <property type="match status" value="1"/>
</dbReference>
<accession>A0A6J6D2C6</accession>
<sequence>MKGIGIDAVDIDRFRNLITRRPSMRARLFTPGELISLQGQLDDAPSLAARFAVREATMKALGVGLGAFDFHDVAVHRLESGAPVLHVSGRAQALAQAQGVDSWHVSITHTDSVAMAVVAAL</sequence>
<proteinExistence type="inferred from homology"/>
<dbReference type="EMBL" id="CAEZTC010000061">
    <property type="protein sequence ID" value="CAB4558141.1"/>
    <property type="molecule type" value="Genomic_DNA"/>
</dbReference>
<dbReference type="AlphaFoldDB" id="A0A6J6D2C6"/>
<keyword evidence="1" id="KW-0444">Lipid biosynthesis</keyword>
<dbReference type="Gene3D" id="3.90.470.20">
    <property type="entry name" value="4'-phosphopantetheinyl transferase domain"/>
    <property type="match status" value="1"/>
</dbReference>
<evidence type="ECO:0000256" key="5">
    <source>
        <dbReference type="ARBA" id="ARBA00022842"/>
    </source>
</evidence>
<keyword evidence="3" id="KW-0479">Metal-binding</keyword>
<keyword evidence="2" id="KW-0808">Transferase</keyword>
<dbReference type="InterPro" id="IPR002582">
    <property type="entry name" value="ACPS"/>
</dbReference>
<reference evidence="9" key="1">
    <citation type="submission" date="2020-05" db="EMBL/GenBank/DDBJ databases">
        <authorList>
            <person name="Chiriac C."/>
            <person name="Salcher M."/>
            <person name="Ghai R."/>
            <person name="Kavagutti S V."/>
        </authorList>
    </citation>
    <scope>NUCLEOTIDE SEQUENCE</scope>
</reference>
<dbReference type="EMBL" id="CAEZWE010000023">
    <property type="protein sequence ID" value="CAB4650715.1"/>
    <property type="molecule type" value="Genomic_DNA"/>
</dbReference>